<reference evidence="2" key="1">
    <citation type="journal article" date="2021" name="PeerJ">
        <title>Extensive microbial diversity within the chicken gut microbiome revealed by metagenomics and culture.</title>
        <authorList>
            <person name="Gilroy R."/>
            <person name="Ravi A."/>
            <person name="Getino M."/>
            <person name="Pursley I."/>
            <person name="Horton D.L."/>
            <person name="Alikhan N.F."/>
            <person name="Baker D."/>
            <person name="Gharbi K."/>
            <person name="Hall N."/>
            <person name="Watson M."/>
            <person name="Adriaenssens E.M."/>
            <person name="Foster-Nyarko E."/>
            <person name="Jarju S."/>
            <person name="Secka A."/>
            <person name="Antonio M."/>
            <person name="Oren A."/>
            <person name="Chaudhuri R.R."/>
            <person name="La Ragione R."/>
            <person name="Hildebrand F."/>
            <person name="Pallen M.J."/>
        </authorList>
    </citation>
    <scope>NUCLEOTIDE SEQUENCE</scope>
    <source>
        <strain evidence="2">USAMLcec3-2134</strain>
    </source>
</reference>
<dbReference type="Pfam" id="PF21757">
    <property type="entry name" value="DUF6870"/>
    <property type="match status" value="1"/>
</dbReference>
<dbReference type="InterPro" id="IPR049222">
    <property type="entry name" value="DUF6870"/>
</dbReference>
<organism evidence="2 3">
    <name type="scientific">Candidatus Eisenbergiella merdigallinarum</name>
    <dbReference type="NCBI Taxonomy" id="2838552"/>
    <lineage>
        <taxon>Bacteria</taxon>
        <taxon>Bacillati</taxon>
        <taxon>Bacillota</taxon>
        <taxon>Clostridia</taxon>
        <taxon>Lachnospirales</taxon>
        <taxon>Lachnospiraceae</taxon>
        <taxon>Eisenbergiella</taxon>
    </lineage>
</organism>
<evidence type="ECO:0000259" key="1">
    <source>
        <dbReference type="Pfam" id="PF21757"/>
    </source>
</evidence>
<proteinExistence type="predicted"/>
<name>A0A9D2SDM6_9FIRM</name>
<sequence length="88" mass="10453">MQTKTLTHREIERMREVDIRAVDPDSLQDIREVTVNTELSKKDRILDFLRQIGNPYCYRHGKYVVKVSFSDTEATLEDRMLSYLRSKC</sequence>
<protein>
    <recommendedName>
        <fullName evidence="1">DUF6870 domain-containing protein</fullName>
    </recommendedName>
</protein>
<dbReference type="Proteomes" id="UP000886883">
    <property type="component" value="Unassembled WGS sequence"/>
</dbReference>
<dbReference type="AlphaFoldDB" id="A0A9D2SDM6"/>
<evidence type="ECO:0000313" key="2">
    <source>
        <dbReference type="EMBL" id="HJB90787.1"/>
    </source>
</evidence>
<gene>
    <name evidence="2" type="ORF">H9763_04885</name>
</gene>
<feature type="domain" description="DUF6870" evidence="1">
    <location>
        <begin position="14"/>
        <end position="84"/>
    </location>
</feature>
<reference evidence="2" key="2">
    <citation type="submission" date="2021-04" db="EMBL/GenBank/DDBJ databases">
        <authorList>
            <person name="Gilroy R."/>
        </authorList>
    </citation>
    <scope>NUCLEOTIDE SEQUENCE</scope>
    <source>
        <strain evidence="2">USAMLcec3-2134</strain>
    </source>
</reference>
<evidence type="ECO:0000313" key="3">
    <source>
        <dbReference type="Proteomes" id="UP000886883"/>
    </source>
</evidence>
<comment type="caution">
    <text evidence="2">The sequence shown here is derived from an EMBL/GenBank/DDBJ whole genome shotgun (WGS) entry which is preliminary data.</text>
</comment>
<accession>A0A9D2SDM6</accession>
<dbReference type="EMBL" id="DWXE01000016">
    <property type="protein sequence ID" value="HJB90787.1"/>
    <property type="molecule type" value="Genomic_DNA"/>
</dbReference>